<accession>A0A382JAV2</accession>
<feature type="non-terminal residue" evidence="1">
    <location>
        <position position="61"/>
    </location>
</feature>
<dbReference type="AlphaFoldDB" id="A0A382JAV2"/>
<reference evidence="1" key="1">
    <citation type="submission" date="2018-05" db="EMBL/GenBank/DDBJ databases">
        <authorList>
            <person name="Lanie J.A."/>
            <person name="Ng W.-L."/>
            <person name="Kazmierczak K.M."/>
            <person name="Andrzejewski T.M."/>
            <person name="Davidsen T.M."/>
            <person name="Wayne K.J."/>
            <person name="Tettelin H."/>
            <person name="Glass J.I."/>
            <person name="Rusch D."/>
            <person name="Podicherti R."/>
            <person name="Tsui H.-C.T."/>
            <person name="Winkler M.E."/>
        </authorList>
    </citation>
    <scope>NUCLEOTIDE SEQUENCE</scope>
</reference>
<organism evidence="1">
    <name type="scientific">marine metagenome</name>
    <dbReference type="NCBI Taxonomy" id="408172"/>
    <lineage>
        <taxon>unclassified sequences</taxon>
        <taxon>metagenomes</taxon>
        <taxon>ecological metagenomes</taxon>
    </lineage>
</organism>
<gene>
    <name evidence="1" type="ORF">METZ01_LOCUS261752</name>
</gene>
<protein>
    <submittedName>
        <fullName evidence="1">Uncharacterized protein</fullName>
    </submittedName>
</protein>
<proteinExistence type="predicted"/>
<dbReference type="EMBL" id="UINC01072916">
    <property type="protein sequence ID" value="SVC08898.1"/>
    <property type="molecule type" value="Genomic_DNA"/>
</dbReference>
<evidence type="ECO:0000313" key="1">
    <source>
        <dbReference type="EMBL" id="SVC08898.1"/>
    </source>
</evidence>
<name>A0A382JAV2_9ZZZZ</name>
<sequence length="61" mass="7069">MENKVKTPFSTGFFYIILRTNCNLRFINSCKFTGQELLTLITISGEVAEWLKAHAWKACKR</sequence>